<gene>
    <name evidence="2" type="ORF">FTJAE_2894</name>
</gene>
<reference evidence="2 3" key="1">
    <citation type="submission" date="2020-05" db="EMBL/GenBank/DDBJ databases">
        <title>Identification and distribution of gene clusters putatively required for synthesis of sphingolipid metabolism inhibitors in phylogenetically diverse species of the filamentous fungus Fusarium.</title>
        <authorList>
            <person name="Kim H.-S."/>
            <person name="Busman M."/>
            <person name="Brown D.W."/>
            <person name="Divon H."/>
            <person name="Uhlig S."/>
            <person name="Proctor R.H."/>
        </authorList>
    </citation>
    <scope>NUCLEOTIDE SEQUENCE [LARGE SCALE GENOMIC DNA]</scope>
    <source>
        <strain evidence="2 3">NRRL 66243</strain>
    </source>
</reference>
<dbReference type="GeneID" id="59301404"/>
<protein>
    <submittedName>
        <fullName evidence="2">Uncharacterized protein</fullName>
    </submittedName>
</protein>
<proteinExistence type="predicted"/>
<dbReference type="EMBL" id="JAAQRI010000059">
    <property type="protein sequence ID" value="KAF5644204.1"/>
    <property type="molecule type" value="Genomic_DNA"/>
</dbReference>
<accession>A0A8H5S419</accession>
<comment type="caution">
    <text evidence="2">The sequence shown here is derived from an EMBL/GenBank/DDBJ whole genome shotgun (WGS) entry which is preliminary data.</text>
</comment>
<dbReference type="AlphaFoldDB" id="A0A8H5S419"/>
<keyword evidence="3" id="KW-1185">Reference proteome</keyword>
<feature type="region of interest" description="Disordered" evidence="1">
    <location>
        <begin position="115"/>
        <end position="136"/>
    </location>
</feature>
<evidence type="ECO:0000256" key="1">
    <source>
        <dbReference type="SAM" id="MobiDB-lite"/>
    </source>
</evidence>
<feature type="region of interest" description="Disordered" evidence="1">
    <location>
        <begin position="217"/>
        <end position="251"/>
    </location>
</feature>
<feature type="compositionally biased region" description="Acidic residues" evidence="1">
    <location>
        <begin position="220"/>
        <end position="229"/>
    </location>
</feature>
<dbReference type="Proteomes" id="UP000530670">
    <property type="component" value="Unassembled WGS sequence"/>
</dbReference>
<dbReference type="OrthoDB" id="5104007at2759"/>
<dbReference type="RefSeq" id="XP_037210010.1">
    <property type="nucleotide sequence ID" value="XM_037349134.1"/>
</dbReference>
<sequence length="251" mass="28184">MDDAGSPVPQIEEHIGGLLPQTTRKLKQPKKRVWLPTSARMIAAREDHIKPSFPSDGLVRLVDDIMSGLGHVPPLHMTRSASSKRAEMTEDDAEAFRDIVKRLQDYTLLKSKRVSDNRNKGCPSAPSTLCRDSTPDRRVFSESRTLKKERRKRKLLRRAGFLCTLANADRRDEQLKGAKQPTECAQSGQLTCCPHGLPMQTIQDDDTKKSTNDCLCSDYEMSDSNDEPPMEISQDRDGVPRSVTLATHQEN</sequence>
<name>A0A8H5S419_9HYPO</name>
<evidence type="ECO:0000313" key="3">
    <source>
        <dbReference type="Proteomes" id="UP000530670"/>
    </source>
</evidence>
<organism evidence="2 3">
    <name type="scientific">Fusarium tjaetaba</name>
    <dbReference type="NCBI Taxonomy" id="1567544"/>
    <lineage>
        <taxon>Eukaryota</taxon>
        <taxon>Fungi</taxon>
        <taxon>Dikarya</taxon>
        <taxon>Ascomycota</taxon>
        <taxon>Pezizomycotina</taxon>
        <taxon>Sordariomycetes</taxon>
        <taxon>Hypocreomycetidae</taxon>
        <taxon>Hypocreales</taxon>
        <taxon>Nectriaceae</taxon>
        <taxon>Fusarium</taxon>
        <taxon>Fusarium fujikuroi species complex</taxon>
    </lineage>
</organism>
<evidence type="ECO:0000313" key="2">
    <source>
        <dbReference type="EMBL" id="KAF5644204.1"/>
    </source>
</evidence>